<dbReference type="Proteomes" id="UP001500742">
    <property type="component" value="Unassembled WGS sequence"/>
</dbReference>
<evidence type="ECO:0000313" key="2">
    <source>
        <dbReference type="EMBL" id="GAA3971561.1"/>
    </source>
</evidence>
<sequence length="519" mass="60542">MSDPICRWRNPYVETVRQLIDVLPKTVLPSSEAREIVIENFDNTFFTTPYQLACQLGLYYESEGNLYPRFSYTPSLEEVIDYLRKWIVKYYVPNPYTRGFSELRPISIHAKFCEQLMKNDGNVEWDLVKTEVFKESIGNDDILRNTFNLYSDVFSIEKGQLKLKNGVHTDDLGNYLINPEITDRNDKAVFFNYFGHTKGDSSSFGKDYPYNLIIYGAPGTGKSKEVEKRSSIFGSRKKRITFYPDYSYAKFAGSYKPVTYYKKPSGDVEFYNSRGSEFKNQYILNEPIIDYSFTPGPFLQALSEAFLSELPYLLIIEEINRANSAAVFGEIFQLLDRTEGSSDYRVMLSEEAMLHLKEKLGEKYKLIENGIYLPSNFYIWATMNSADQGVFHMDSAFKRRWNFEYLPLNKNEDVRQGKSIFFGSKQYNWNSFRQIINTFLSAECKIPEDRLIGPFFLSEAELMDPESIKNKLLLYLRDDVLRHSHRKLFEADTFSTIIDLYDSNKNVFVQVIMDRLDTE</sequence>
<organism evidence="2 3">
    <name type="scientific">Mucilaginibacter dorajii</name>
    <dbReference type="NCBI Taxonomy" id="692994"/>
    <lineage>
        <taxon>Bacteria</taxon>
        <taxon>Pseudomonadati</taxon>
        <taxon>Bacteroidota</taxon>
        <taxon>Sphingobacteriia</taxon>
        <taxon>Sphingobacteriales</taxon>
        <taxon>Sphingobacteriaceae</taxon>
        <taxon>Mucilaginibacter</taxon>
    </lineage>
</organism>
<dbReference type="PANTHER" id="PTHR37291:SF1">
    <property type="entry name" value="TYPE IV METHYL-DIRECTED RESTRICTION ENZYME ECOKMCRB SUBUNIT"/>
    <property type="match status" value="1"/>
</dbReference>
<feature type="domain" description="ATPase dynein-related AAA" evidence="1">
    <location>
        <begin position="211"/>
        <end position="400"/>
    </location>
</feature>
<reference evidence="3" key="1">
    <citation type="journal article" date="2019" name="Int. J. Syst. Evol. Microbiol.">
        <title>The Global Catalogue of Microorganisms (GCM) 10K type strain sequencing project: providing services to taxonomists for standard genome sequencing and annotation.</title>
        <authorList>
            <consortium name="The Broad Institute Genomics Platform"/>
            <consortium name="The Broad Institute Genome Sequencing Center for Infectious Disease"/>
            <person name="Wu L."/>
            <person name="Ma J."/>
        </authorList>
    </citation>
    <scope>NUCLEOTIDE SEQUENCE [LARGE SCALE GENOMIC DNA]</scope>
    <source>
        <strain evidence="3">JCM 16601</strain>
    </source>
</reference>
<dbReference type="EMBL" id="BAAAZC010000015">
    <property type="protein sequence ID" value="GAA3971561.1"/>
    <property type="molecule type" value="Genomic_DNA"/>
</dbReference>
<name>A0ABP7PWD8_9SPHI</name>
<evidence type="ECO:0000259" key="1">
    <source>
        <dbReference type="Pfam" id="PF07728"/>
    </source>
</evidence>
<dbReference type="InterPro" id="IPR011704">
    <property type="entry name" value="ATPase_dyneun-rel_AAA"/>
</dbReference>
<protein>
    <recommendedName>
        <fullName evidence="1">ATPase dynein-related AAA domain-containing protein</fullName>
    </recommendedName>
</protein>
<dbReference type="InterPro" id="IPR052934">
    <property type="entry name" value="Methyl-DNA_Rec/Restrict_Enz"/>
</dbReference>
<dbReference type="RefSeq" id="WP_259091647.1">
    <property type="nucleotide sequence ID" value="NZ_BAAAZC010000015.1"/>
</dbReference>
<dbReference type="SUPFAM" id="SSF52540">
    <property type="entry name" value="P-loop containing nucleoside triphosphate hydrolases"/>
    <property type="match status" value="1"/>
</dbReference>
<dbReference type="Gene3D" id="3.40.50.300">
    <property type="entry name" value="P-loop containing nucleotide triphosphate hydrolases"/>
    <property type="match status" value="1"/>
</dbReference>
<evidence type="ECO:0000313" key="3">
    <source>
        <dbReference type="Proteomes" id="UP001500742"/>
    </source>
</evidence>
<dbReference type="Pfam" id="PF07728">
    <property type="entry name" value="AAA_5"/>
    <property type="match status" value="1"/>
</dbReference>
<keyword evidence="3" id="KW-1185">Reference proteome</keyword>
<dbReference type="InterPro" id="IPR027417">
    <property type="entry name" value="P-loop_NTPase"/>
</dbReference>
<comment type="caution">
    <text evidence="2">The sequence shown here is derived from an EMBL/GenBank/DDBJ whole genome shotgun (WGS) entry which is preliminary data.</text>
</comment>
<gene>
    <name evidence="2" type="ORF">GCM10022210_21210</name>
</gene>
<dbReference type="PANTHER" id="PTHR37291">
    <property type="entry name" value="5-METHYLCYTOSINE-SPECIFIC RESTRICTION ENZYME B"/>
    <property type="match status" value="1"/>
</dbReference>
<accession>A0ABP7PWD8</accession>
<proteinExistence type="predicted"/>